<evidence type="ECO:0000313" key="2">
    <source>
        <dbReference type="Proteomes" id="UP001054945"/>
    </source>
</evidence>
<dbReference type="Proteomes" id="UP001054945">
    <property type="component" value="Unassembled WGS sequence"/>
</dbReference>
<sequence>MLIDSSFLKTDTWDKISIIQDKLNSTRFVSRALQYIAENPEGKDPKRLSQTPKSETEMADIEAFLFSNTRLTAKLNSVKEVRSKVPIPTSNSFDELEKNNISNRLN</sequence>
<proteinExistence type="predicted"/>
<name>A0AAV4P8J0_CAEEX</name>
<reference evidence="1 2" key="1">
    <citation type="submission" date="2021-06" db="EMBL/GenBank/DDBJ databases">
        <title>Caerostris extrusa draft genome.</title>
        <authorList>
            <person name="Kono N."/>
            <person name="Arakawa K."/>
        </authorList>
    </citation>
    <scope>NUCLEOTIDE SEQUENCE [LARGE SCALE GENOMIC DNA]</scope>
</reference>
<dbReference type="EMBL" id="BPLR01021645">
    <property type="protein sequence ID" value="GIX92021.1"/>
    <property type="molecule type" value="Genomic_DNA"/>
</dbReference>
<gene>
    <name evidence="1" type="ORF">CEXT_660741</name>
</gene>
<dbReference type="AlphaFoldDB" id="A0AAV4P8J0"/>
<accession>A0AAV4P8J0</accession>
<organism evidence="1 2">
    <name type="scientific">Caerostris extrusa</name>
    <name type="common">Bark spider</name>
    <name type="synonym">Caerostris bankana</name>
    <dbReference type="NCBI Taxonomy" id="172846"/>
    <lineage>
        <taxon>Eukaryota</taxon>
        <taxon>Metazoa</taxon>
        <taxon>Ecdysozoa</taxon>
        <taxon>Arthropoda</taxon>
        <taxon>Chelicerata</taxon>
        <taxon>Arachnida</taxon>
        <taxon>Araneae</taxon>
        <taxon>Araneomorphae</taxon>
        <taxon>Entelegynae</taxon>
        <taxon>Araneoidea</taxon>
        <taxon>Araneidae</taxon>
        <taxon>Caerostris</taxon>
    </lineage>
</organism>
<keyword evidence="2" id="KW-1185">Reference proteome</keyword>
<protein>
    <submittedName>
        <fullName evidence="1">Uncharacterized protein</fullName>
    </submittedName>
</protein>
<evidence type="ECO:0000313" key="1">
    <source>
        <dbReference type="EMBL" id="GIX92021.1"/>
    </source>
</evidence>
<comment type="caution">
    <text evidence="1">The sequence shown here is derived from an EMBL/GenBank/DDBJ whole genome shotgun (WGS) entry which is preliminary data.</text>
</comment>